<feature type="region of interest" description="Disordered" evidence="1">
    <location>
        <begin position="1"/>
        <end position="22"/>
    </location>
</feature>
<dbReference type="GO" id="GO:0006284">
    <property type="term" value="P:base-excision repair"/>
    <property type="evidence" value="ECO:0007669"/>
    <property type="project" value="InterPro"/>
</dbReference>
<dbReference type="EMBL" id="CDMZ01002670">
    <property type="protein sequence ID" value="CEM43373.1"/>
    <property type="molecule type" value="Genomic_DNA"/>
</dbReference>
<protein>
    <submittedName>
        <fullName evidence="2">Uncharacterized protein</fullName>
    </submittedName>
</protein>
<evidence type="ECO:0000256" key="1">
    <source>
        <dbReference type="SAM" id="MobiDB-lite"/>
    </source>
</evidence>
<name>A0A0G4HGZ1_9ALVE</name>
<gene>
    <name evidence="2" type="ORF">Cvel_27492</name>
</gene>
<sequence>MTKHASSRSSPSILAGTRKQTSPIERCSFNRKPAALKKSQREVLRECVESLVIPERLKPDFYLREDVVQVARDLVGKILWSRDKETGELCAGRIVETCVRQLYFLYIKSLRSRHF</sequence>
<reference evidence="2" key="1">
    <citation type="submission" date="2014-11" db="EMBL/GenBank/DDBJ databases">
        <authorList>
            <person name="Otto D Thomas"/>
            <person name="Naeem Raeece"/>
        </authorList>
    </citation>
    <scope>NUCLEOTIDE SEQUENCE</scope>
</reference>
<organism evidence="2">
    <name type="scientific">Chromera velia CCMP2878</name>
    <dbReference type="NCBI Taxonomy" id="1169474"/>
    <lineage>
        <taxon>Eukaryota</taxon>
        <taxon>Sar</taxon>
        <taxon>Alveolata</taxon>
        <taxon>Colpodellida</taxon>
        <taxon>Chromeraceae</taxon>
        <taxon>Chromera</taxon>
    </lineage>
</organism>
<accession>A0A0G4HGZ1</accession>
<dbReference type="GO" id="GO:0003905">
    <property type="term" value="F:alkylbase DNA N-glycosylase activity"/>
    <property type="evidence" value="ECO:0007669"/>
    <property type="project" value="InterPro"/>
</dbReference>
<feature type="compositionally biased region" description="Polar residues" evidence="1">
    <location>
        <begin position="7"/>
        <end position="22"/>
    </location>
</feature>
<dbReference type="AlphaFoldDB" id="A0A0G4HGZ1"/>
<dbReference type="GO" id="GO:0003677">
    <property type="term" value="F:DNA binding"/>
    <property type="evidence" value="ECO:0007669"/>
    <property type="project" value="InterPro"/>
</dbReference>
<dbReference type="InterPro" id="IPR036995">
    <property type="entry name" value="MPG_sf"/>
</dbReference>
<dbReference type="Gene3D" id="3.10.300.10">
    <property type="entry name" value="Methylpurine-DNA glycosylase (MPG)"/>
    <property type="match status" value="1"/>
</dbReference>
<dbReference type="VEuPathDB" id="CryptoDB:Cvel_27492"/>
<evidence type="ECO:0000313" key="2">
    <source>
        <dbReference type="EMBL" id="CEM43373.1"/>
    </source>
</evidence>
<proteinExistence type="predicted"/>